<dbReference type="RefSeq" id="WP_203388663.1">
    <property type="nucleotide sequence ID" value="NZ_CP064781.1"/>
</dbReference>
<dbReference type="EMBL" id="CP064781">
    <property type="protein sequence ID" value="QRJ65139.1"/>
    <property type="molecule type" value="Genomic_DNA"/>
</dbReference>
<reference evidence="2" key="1">
    <citation type="submission" date="2020-11" db="EMBL/GenBank/DDBJ databases">
        <title>Azospira restricta DSM 18626 genome sequence.</title>
        <authorList>
            <person name="Moe W.M."/>
        </authorList>
    </citation>
    <scope>NUCLEOTIDE SEQUENCE</scope>
    <source>
        <strain evidence="2">DSM 18626</strain>
    </source>
</reference>
<dbReference type="Pfam" id="PF12276">
    <property type="entry name" value="DUF3617"/>
    <property type="match status" value="1"/>
</dbReference>
<keyword evidence="3" id="KW-1185">Reference proteome</keyword>
<keyword evidence="1" id="KW-0732">Signal</keyword>
<dbReference type="KEGG" id="ares:IWH25_07310"/>
<evidence type="ECO:0000256" key="1">
    <source>
        <dbReference type="SAM" id="SignalP"/>
    </source>
</evidence>
<organism evidence="2 3">
    <name type="scientific">Azospira restricta</name>
    <dbReference type="NCBI Taxonomy" id="404405"/>
    <lineage>
        <taxon>Bacteria</taxon>
        <taxon>Pseudomonadati</taxon>
        <taxon>Pseudomonadota</taxon>
        <taxon>Betaproteobacteria</taxon>
        <taxon>Rhodocyclales</taxon>
        <taxon>Rhodocyclaceae</taxon>
        <taxon>Azospira</taxon>
    </lineage>
</organism>
<proteinExistence type="predicted"/>
<sequence length="142" mass="15402">MYRRLLTLMLLGIGPALATADPALQLQEGQWEISSQTDALGTSGSAPLTTQACYSKEDIANRKAAIPGDEQCEVADYQTAGRVATWRINCRGPGEIVGNGSLSFDSATAYHGEIELRVSMPGQAEQRLTTRYRARRLGDCPR</sequence>
<dbReference type="Proteomes" id="UP000663444">
    <property type="component" value="Chromosome"/>
</dbReference>
<accession>A0A974SRK6</accession>
<feature type="chain" id="PRO_5037100281" evidence="1">
    <location>
        <begin position="21"/>
        <end position="142"/>
    </location>
</feature>
<evidence type="ECO:0000313" key="3">
    <source>
        <dbReference type="Proteomes" id="UP000663444"/>
    </source>
</evidence>
<feature type="signal peptide" evidence="1">
    <location>
        <begin position="1"/>
        <end position="20"/>
    </location>
</feature>
<gene>
    <name evidence="2" type="ORF">IWH25_07310</name>
</gene>
<name>A0A974SRK6_9RHOO</name>
<dbReference type="AlphaFoldDB" id="A0A974SRK6"/>
<protein>
    <submittedName>
        <fullName evidence="2">DUF3617 family protein</fullName>
    </submittedName>
</protein>
<dbReference type="InterPro" id="IPR022061">
    <property type="entry name" value="DUF3617"/>
</dbReference>
<evidence type="ECO:0000313" key="2">
    <source>
        <dbReference type="EMBL" id="QRJ65139.1"/>
    </source>
</evidence>